<reference evidence="8 9" key="1">
    <citation type="journal article" date="2015" name="Genome Announc.">
        <title>Expanding the biotechnology potential of lactobacilli through comparative genomics of 213 strains and associated genera.</title>
        <authorList>
            <person name="Sun Z."/>
            <person name="Harris H.M."/>
            <person name="McCann A."/>
            <person name="Guo C."/>
            <person name="Argimon S."/>
            <person name="Zhang W."/>
            <person name="Yang X."/>
            <person name="Jeffery I.B."/>
            <person name="Cooney J.C."/>
            <person name="Kagawa T.F."/>
            <person name="Liu W."/>
            <person name="Song Y."/>
            <person name="Salvetti E."/>
            <person name="Wrobel A."/>
            <person name="Rasinkangas P."/>
            <person name="Parkhill J."/>
            <person name="Rea M.C."/>
            <person name="O'Sullivan O."/>
            <person name="Ritari J."/>
            <person name="Douillard F.P."/>
            <person name="Paul Ross R."/>
            <person name="Yang R."/>
            <person name="Briner A.E."/>
            <person name="Felis G.E."/>
            <person name="de Vos W.M."/>
            <person name="Barrangou R."/>
            <person name="Klaenhammer T.R."/>
            <person name="Caufield P.W."/>
            <person name="Cui Y."/>
            <person name="Zhang H."/>
            <person name="O'Toole P.W."/>
        </authorList>
    </citation>
    <scope>NUCLEOTIDE SEQUENCE [LARGE SCALE GENOMIC DNA]</scope>
    <source>
        <strain evidence="8 9">DSM 22689</strain>
    </source>
</reference>
<comment type="similarity">
    <text evidence="1">Belongs to the aldo/keto reductase family.</text>
</comment>
<dbReference type="InterPro" id="IPR036812">
    <property type="entry name" value="NAD(P)_OxRdtase_dom_sf"/>
</dbReference>
<feature type="domain" description="NADP-dependent oxidoreductase" evidence="7">
    <location>
        <begin position="15"/>
        <end position="258"/>
    </location>
</feature>
<feature type="binding site" evidence="5">
    <location>
        <position position="107"/>
    </location>
    <ligand>
        <name>substrate</name>
    </ligand>
</feature>
<dbReference type="PATRIC" id="fig|1423745.4.peg.742"/>
<feature type="site" description="Lowers pKa of active site Tyr" evidence="6">
    <location>
        <position position="74"/>
    </location>
</feature>
<dbReference type="EMBL" id="AYZI01000003">
    <property type="protein sequence ID" value="KRM91876.1"/>
    <property type="molecule type" value="Genomic_DNA"/>
</dbReference>
<keyword evidence="2" id="KW-0521">NADP</keyword>
<evidence type="ECO:0000256" key="3">
    <source>
        <dbReference type="ARBA" id="ARBA00023002"/>
    </source>
</evidence>
<organism evidence="8 9">
    <name type="scientific">Fructilactobacillus florum DSM 22689 = JCM 16035</name>
    <dbReference type="NCBI Taxonomy" id="1423745"/>
    <lineage>
        <taxon>Bacteria</taxon>
        <taxon>Bacillati</taxon>
        <taxon>Bacillota</taxon>
        <taxon>Bacilli</taxon>
        <taxon>Lactobacillales</taxon>
        <taxon>Lactobacillaceae</taxon>
        <taxon>Fructilactobacillus</taxon>
    </lineage>
</organism>
<dbReference type="Gene3D" id="3.20.20.100">
    <property type="entry name" value="NADP-dependent oxidoreductase domain"/>
    <property type="match status" value="1"/>
</dbReference>
<feature type="active site" description="Proton donor" evidence="4">
    <location>
        <position position="49"/>
    </location>
</feature>
<dbReference type="GO" id="GO:0016616">
    <property type="term" value="F:oxidoreductase activity, acting on the CH-OH group of donors, NAD or NADP as acceptor"/>
    <property type="evidence" value="ECO:0007669"/>
    <property type="project" value="UniProtKB-ARBA"/>
</dbReference>
<dbReference type="PROSITE" id="PS00798">
    <property type="entry name" value="ALDOKETO_REDUCTASE_1"/>
    <property type="match status" value="1"/>
</dbReference>
<evidence type="ECO:0000313" key="8">
    <source>
        <dbReference type="EMBL" id="KRM91876.1"/>
    </source>
</evidence>
<dbReference type="PROSITE" id="PS00062">
    <property type="entry name" value="ALDOKETO_REDUCTASE_2"/>
    <property type="match status" value="1"/>
</dbReference>
<dbReference type="Proteomes" id="UP000051586">
    <property type="component" value="Unassembled WGS sequence"/>
</dbReference>
<evidence type="ECO:0000256" key="5">
    <source>
        <dbReference type="PIRSR" id="PIRSR000097-2"/>
    </source>
</evidence>
<dbReference type="CDD" id="cd19133">
    <property type="entry name" value="AKR_AKR5F1"/>
    <property type="match status" value="1"/>
</dbReference>
<dbReference type="FunFam" id="3.20.20.100:FF:000015">
    <property type="entry name" value="Oxidoreductase, aldo/keto reductase family"/>
    <property type="match status" value="1"/>
</dbReference>
<dbReference type="PRINTS" id="PR00069">
    <property type="entry name" value="ALDKETRDTASE"/>
</dbReference>
<dbReference type="PANTHER" id="PTHR43827:SF3">
    <property type="entry name" value="NADP-DEPENDENT OXIDOREDUCTASE DOMAIN-CONTAINING PROTEIN"/>
    <property type="match status" value="1"/>
</dbReference>
<dbReference type="AlphaFoldDB" id="A0A0R2CPW7"/>
<dbReference type="PIRSF" id="PIRSF000097">
    <property type="entry name" value="AKR"/>
    <property type="match status" value="1"/>
</dbReference>
<comment type="caution">
    <text evidence="8">The sequence shown here is derived from an EMBL/GenBank/DDBJ whole genome shotgun (WGS) entry which is preliminary data.</text>
</comment>
<accession>A0A0R2CPW7</accession>
<evidence type="ECO:0000256" key="2">
    <source>
        <dbReference type="ARBA" id="ARBA00022857"/>
    </source>
</evidence>
<keyword evidence="3" id="KW-0560">Oxidoreductase</keyword>
<evidence type="ECO:0000259" key="7">
    <source>
        <dbReference type="Pfam" id="PF00248"/>
    </source>
</evidence>
<dbReference type="SUPFAM" id="SSF51430">
    <property type="entry name" value="NAD(P)-linked oxidoreductase"/>
    <property type="match status" value="1"/>
</dbReference>
<evidence type="ECO:0000313" key="9">
    <source>
        <dbReference type="Proteomes" id="UP000051586"/>
    </source>
</evidence>
<dbReference type="InterPro" id="IPR020471">
    <property type="entry name" value="AKR"/>
</dbReference>
<evidence type="ECO:0000256" key="1">
    <source>
        <dbReference type="ARBA" id="ARBA00007905"/>
    </source>
</evidence>
<sequence>MQYFTLNDGNKIPAVGFGTFQIRDPKECAQAVSDAIQVGYRLIDTAQSYFNEEAVGEGIKQSGVAREDLFITSKLWLNDTGYDKTKAAFEETLKKLKLDYLDLYLIHQPYGDVFGSWRAMEDLQKEGKVKSIGVSNFADDQLTNLALFNEVKPAVDQIEINSWDQQKQSVKYLEKFGVQPEAWASFAEGKHDIFKNPILTEIANKYNKGVGQVILRWDVQRGIIPLSKSTHKSRMEENISIFDFELSDNDMQKIASLDKEESQFFDHRDPEAIKRLINLH</sequence>
<dbReference type="InterPro" id="IPR018170">
    <property type="entry name" value="Aldo/ket_reductase_CS"/>
</dbReference>
<name>A0A0R2CPW7_9LACO</name>
<dbReference type="PANTHER" id="PTHR43827">
    <property type="entry name" value="2,5-DIKETO-D-GLUCONIC ACID REDUCTASE"/>
    <property type="match status" value="1"/>
</dbReference>
<evidence type="ECO:0000256" key="4">
    <source>
        <dbReference type="PIRSR" id="PIRSR000097-1"/>
    </source>
</evidence>
<gene>
    <name evidence="8" type="ORF">FC87_GL000701</name>
</gene>
<dbReference type="Pfam" id="PF00248">
    <property type="entry name" value="Aldo_ket_red"/>
    <property type="match status" value="1"/>
</dbReference>
<dbReference type="InterPro" id="IPR023210">
    <property type="entry name" value="NADP_OxRdtase_dom"/>
</dbReference>
<evidence type="ECO:0000256" key="6">
    <source>
        <dbReference type="PIRSR" id="PIRSR000097-3"/>
    </source>
</evidence>
<proteinExistence type="inferred from homology"/>
<dbReference type="STRING" id="1423745.GCA_001311215_01783"/>
<dbReference type="RefSeq" id="WP_056961543.1">
    <property type="nucleotide sequence ID" value="NZ_AYZI01000003.1"/>
</dbReference>
<protein>
    <submittedName>
        <fullName evidence="8">Organophosphate reductase</fullName>
    </submittedName>
</protein>